<dbReference type="RefSeq" id="WP_331374777.1">
    <property type="nucleotide sequence ID" value="NZ_CP133148.1"/>
</dbReference>
<protein>
    <submittedName>
        <fullName evidence="2">NAD(P)H-binding protein</fullName>
    </submittedName>
</protein>
<dbReference type="SUPFAM" id="SSF51735">
    <property type="entry name" value="NAD(P)-binding Rossmann-fold domains"/>
    <property type="match status" value="1"/>
</dbReference>
<dbReference type="Gene3D" id="3.40.50.720">
    <property type="entry name" value="NAD(P)-binding Rossmann-like Domain"/>
    <property type="match status" value="1"/>
</dbReference>
<dbReference type="Proteomes" id="UP001432360">
    <property type="component" value="Chromosome"/>
</dbReference>
<accession>A0ABZ2BDX4</accession>
<evidence type="ECO:0000313" key="2">
    <source>
        <dbReference type="EMBL" id="WVT05702.1"/>
    </source>
</evidence>
<dbReference type="InterPro" id="IPR016040">
    <property type="entry name" value="NAD(P)-bd_dom"/>
</dbReference>
<dbReference type="PANTHER" id="PTHR43781">
    <property type="entry name" value="SACCHAROPINE DEHYDROGENASE"/>
    <property type="match status" value="1"/>
</dbReference>
<dbReference type="Pfam" id="PF13460">
    <property type="entry name" value="NAD_binding_10"/>
    <property type="match status" value="1"/>
</dbReference>
<dbReference type="EMBL" id="CP133148">
    <property type="protein sequence ID" value="WVT05702.1"/>
    <property type="molecule type" value="Genomic_DNA"/>
</dbReference>
<evidence type="ECO:0000259" key="1">
    <source>
        <dbReference type="Pfam" id="PF13460"/>
    </source>
</evidence>
<keyword evidence="3" id="KW-1185">Reference proteome</keyword>
<reference evidence="2" key="1">
    <citation type="submission" date="2023-08" db="EMBL/GenBank/DDBJ databases">
        <title>Complete genome sequence of Sinorhizobium chiapanecum ITTG S70 isolated from Acaciella angustissima nodules in Chiapas-Mexico.</title>
        <authorList>
            <person name="Rincon-Rosales R."/>
            <person name="Rogel M.A."/>
            <person name="Rincon-Medina C.I."/>
            <person name="Guerrero G."/>
            <person name="Manzano-Gomez L.A."/>
            <person name="Lopez-Lopez A."/>
            <person name="Rincon Molina F.A."/>
            <person name="Martinez-Romero E."/>
        </authorList>
    </citation>
    <scope>NUCLEOTIDE SEQUENCE</scope>
    <source>
        <strain evidence="2">ITTG S70</strain>
    </source>
</reference>
<dbReference type="PANTHER" id="PTHR43781:SF1">
    <property type="entry name" value="SACCHAROPINE DEHYDROGENASE"/>
    <property type="match status" value="1"/>
</dbReference>
<gene>
    <name evidence="2" type="ORF">RB548_10035</name>
</gene>
<proteinExistence type="predicted"/>
<evidence type="ECO:0000313" key="3">
    <source>
        <dbReference type="Proteomes" id="UP001432360"/>
    </source>
</evidence>
<feature type="domain" description="NAD(P)-binding" evidence="1">
    <location>
        <begin position="19"/>
        <end position="103"/>
    </location>
</feature>
<sequence length="346" mass="37231">MTVHSSGAVKQDRTVAVFGAAGHTGRFVVSELLRRGFTPIAVARDVAKLAEFADRGIEVRGASTDDPDSLDQAFKGAAAIINCAGPFLDTADAVASGALRAGIHYLDVTAEQPSAQAIYDKFDKQARDAGVLFIPAMGFYGGFADLLVTTAMGDWEFADEIRVGIALDSWHPTQGTRITGVKNTARRMIVANGELAPVVQPAAEMDWDFPAPFARQKVIELPFSEIVVISRHTRSSELRTYLNRTALSDVRDPATPPPKPADEEGRSAQVFLVEATLRKGEQIRRIAVEGRDIYAFSAPLICEAVQRILDGRARGSGAQAPGAVFDARDYLDALAPHNLSFVVADH</sequence>
<dbReference type="InterPro" id="IPR036291">
    <property type="entry name" value="NAD(P)-bd_dom_sf"/>
</dbReference>
<name>A0ABZ2BDX4_9HYPH</name>
<organism evidence="2 3">
    <name type="scientific">Sinorhizobium chiapasense</name>
    <dbReference type="NCBI Taxonomy" id="501572"/>
    <lineage>
        <taxon>Bacteria</taxon>
        <taxon>Pseudomonadati</taxon>
        <taxon>Pseudomonadota</taxon>
        <taxon>Alphaproteobacteria</taxon>
        <taxon>Hyphomicrobiales</taxon>
        <taxon>Rhizobiaceae</taxon>
        <taxon>Sinorhizobium/Ensifer group</taxon>
        <taxon>Sinorhizobium</taxon>
    </lineage>
</organism>